<evidence type="ECO:0000313" key="2">
    <source>
        <dbReference type="EMBL" id="OQE23319.1"/>
    </source>
</evidence>
<evidence type="ECO:0000256" key="1">
    <source>
        <dbReference type="SAM" id="Phobius"/>
    </source>
</evidence>
<reference evidence="3" key="1">
    <citation type="journal article" date="2017" name="Nat. Microbiol.">
        <title>Global analysis of biosynthetic gene clusters reveals vast potential of secondary metabolite production in Penicillium species.</title>
        <authorList>
            <person name="Nielsen J.C."/>
            <person name="Grijseels S."/>
            <person name="Prigent S."/>
            <person name="Ji B."/>
            <person name="Dainat J."/>
            <person name="Nielsen K.F."/>
            <person name="Frisvad J.C."/>
            <person name="Workman M."/>
            <person name="Nielsen J."/>
        </authorList>
    </citation>
    <scope>NUCLEOTIDE SEQUENCE [LARGE SCALE GENOMIC DNA]</scope>
    <source>
        <strain evidence="3">IBT 14082</strain>
    </source>
</reference>
<protein>
    <submittedName>
        <fullName evidence="2">Uncharacterized protein</fullName>
    </submittedName>
</protein>
<organism evidence="2 3">
    <name type="scientific">Penicillium flavigenum</name>
    <dbReference type="NCBI Taxonomy" id="254877"/>
    <lineage>
        <taxon>Eukaryota</taxon>
        <taxon>Fungi</taxon>
        <taxon>Dikarya</taxon>
        <taxon>Ascomycota</taxon>
        <taxon>Pezizomycotina</taxon>
        <taxon>Eurotiomycetes</taxon>
        <taxon>Eurotiomycetidae</taxon>
        <taxon>Eurotiales</taxon>
        <taxon>Aspergillaceae</taxon>
        <taxon>Penicillium</taxon>
    </lineage>
</organism>
<evidence type="ECO:0000313" key="3">
    <source>
        <dbReference type="Proteomes" id="UP000191342"/>
    </source>
</evidence>
<dbReference type="OrthoDB" id="4473921at2759"/>
<dbReference type="AlphaFoldDB" id="A0A1V6TBX7"/>
<keyword evidence="1" id="KW-0472">Membrane</keyword>
<sequence>MPLSEKSWHLGVPKTIGAKMLDGVLRIGNRIQRDGGSWIPKTTVDSRGQGPADATFGKEKYVNRLAVSIWTNLRASVAAVNAGGNRPKGFISFRNFIVLVFVVVAILVLPATAFSS</sequence>
<dbReference type="Proteomes" id="UP000191342">
    <property type="component" value="Unassembled WGS sequence"/>
</dbReference>
<keyword evidence="3" id="KW-1185">Reference proteome</keyword>
<keyword evidence="1" id="KW-0812">Transmembrane</keyword>
<proteinExistence type="predicted"/>
<dbReference type="EMBL" id="MLQL01000011">
    <property type="protein sequence ID" value="OQE23319.1"/>
    <property type="molecule type" value="Genomic_DNA"/>
</dbReference>
<accession>A0A1V6TBX7</accession>
<gene>
    <name evidence="2" type="ORF">PENFLA_c011G07330</name>
</gene>
<comment type="caution">
    <text evidence="2">The sequence shown here is derived from an EMBL/GenBank/DDBJ whole genome shotgun (WGS) entry which is preliminary data.</text>
</comment>
<name>A0A1V6TBX7_9EURO</name>
<feature type="transmembrane region" description="Helical" evidence="1">
    <location>
        <begin position="96"/>
        <end position="114"/>
    </location>
</feature>
<keyword evidence="1" id="KW-1133">Transmembrane helix</keyword>